<sequence>MGPLLRAGALQGFDDLVAQWGCDPVALRRRHGLHRAQDRDPEAMVSMNAVAWMLEDAAVACGRHDLGLQLGARQDPKMLGLLALVIQGAATAGDALLDASRYLFVHSPGYQLVVEPMAPGDAWITLRFDVLVDDGVPHRQLIDGCLASLLSMARAFAGEVSPRAVSLPHTPAAHVSAYREVFGAHVSFGQTKAALHVAPDLLQLDLRAAQPLIRQHAIAYIAERYPQADSTATTRVRNALRGTIGATRGTKAEIAALLGTHPRTLQRRLADEGKTFETIADDVRRSATVNLLTSTDLPLGQVAAALGYSEQSAMSRKVRQWFNATPREVRARAFSGPPT</sequence>
<dbReference type="PANTHER" id="PTHR47894:SF4">
    <property type="entry name" value="HTH-TYPE TRANSCRIPTIONAL REGULATOR GADX"/>
    <property type="match status" value="1"/>
</dbReference>
<dbReference type="GO" id="GO:0005829">
    <property type="term" value="C:cytosol"/>
    <property type="evidence" value="ECO:0007669"/>
    <property type="project" value="TreeGrafter"/>
</dbReference>
<gene>
    <name evidence="5" type="ORF">BKA05_003107</name>
</gene>
<dbReference type="InterPro" id="IPR018060">
    <property type="entry name" value="HTH_AraC"/>
</dbReference>
<reference evidence="5 6" key="1">
    <citation type="submission" date="2020-07" db="EMBL/GenBank/DDBJ databases">
        <title>Sequencing the genomes of 1000 actinobacteria strains.</title>
        <authorList>
            <person name="Klenk H.-P."/>
        </authorList>
    </citation>
    <scope>NUCLEOTIDE SEQUENCE [LARGE SCALE GENOMIC DNA]</scope>
    <source>
        <strain evidence="5 6">DSM 18248</strain>
    </source>
</reference>
<dbReference type="GO" id="GO:0000976">
    <property type="term" value="F:transcription cis-regulatory region binding"/>
    <property type="evidence" value="ECO:0007669"/>
    <property type="project" value="TreeGrafter"/>
</dbReference>
<proteinExistence type="predicted"/>
<dbReference type="Gene3D" id="1.10.10.60">
    <property type="entry name" value="Homeodomain-like"/>
    <property type="match status" value="1"/>
</dbReference>
<name>A0A7Y9YI04_9ACTN</name>
<accession>A0A7Y9YI04</accession>
<dbReference type="EMBL" id="JACBZI010000001">
    <property type="protein sequence ID" value="NYI11592.1"/>
    <property type="molecule type" value="Genomic_DNA"/>
</dbReference>
<dbReference type="InterPro" id="IPR009057">
    <property type="entry name" value="Homeodomain-like_sf"/>
</dbReference>
<evidence type="ECO:0000313" key="5">
    <source>
        <dbReference type="EMBL" id="NYI11592.1"/>
    </source>
</evidence>
<dbReference type="Proteomes" id="UP000537326">
    <property type="component" value="Unassembled WGS sequence"/>
</dbReference>
<keyword evidence="3" id="KW-0804">Transcription</keyword>
<dbReference type="RefSeq" id="WP_179532260.1">
    <property type="nucleotide sequence ID" value="NZ_BAAAPP010000006.1"/>
</dbReference>
<feature type="domain" description="HTH araC/xylS-type" evidence="4">
    <location>
        <begin position="234"/>
        <end position="332"/>
    </location>
</feature>
<comment type="caution">
    <text evidence="5">The sequence shown here is derived from an EMBL/GenBank/DDBJ whole genome shotgun (WGS) entry which is preliminary data.</text>
</comment>
<keyword evidence="2 5" id="KW-0238">DNA-binding</keyword>
<dbReference type="GO" id="GO:0003700">
    <property type="term" value="F:DNA-binding transcription factor activity"/>
    <property type="evidence" value="ECO:0007669"/>
    <property type="project" value="InterPro"/>
</dbReference>
<evidence type="ECO:0000256" key="1">
    <source>
        <dbReference type="ARBA" id="ARBA00023015"/>
    </source>
</evidence>
<dbReference type="Pfam" id="PF12833">
    <property type="entry name" value="HTH_18"/>
    <property type="match status" value="1"/>
</dbReference>
<dbReference type="Pfam" id="PF12625">
    <property type="entry name" value="Arabinose_bd"/>
    <property type="match status" value="1"/>
</dbReference>
<evidence type="ECO:0000256" key="2">
    <source>
        <dbReference type="ARBA" id="ARBA00023125"/>
    </source>
</evidence>
<keyword evidence="6" id="KW-1185">Reference proteome</keyword>
<evidence type="ECO:0000256" key="3">
    <source>
        <dbReference type="ARBA" id="ARBA00023163"/>
    </source>
</evidence>
<dbReference type="InterPro" id="IPR032687">
    <property type="entry name" value="AraC-type_N"/>
</dbReference>
<evidence type="ECO:0000259" key="4">
    <source>
        <dbReference type="PROSITE" id="PS01124"/>
    </source>
</evidence>
<evidence type="ECO:0000313" key="6">
    <source>
        <dbReference type="Proteomes" id="UP000537326"/>
    </source>
</evidence>
<organism evidence="5 6">
    <name type="scientific">Nocardioides marinus</name>
    <dbReference type="NCBI Taxonomy" id="374514"/>
    <lineage>
        <taxon>Bacteria</taxon>
        <taxon>Bacillati</taxon>
        <taxon>Actinomycetota</taxon>
        <taxon>Actinomycetes</taxon>
        <taxon>Propionibacteriales</taxon>
        <taxon>Nocardioidaceae</taxon>
        <taxon>Nocardioides</taxon>
    </lineage>
</organism>
<dbReference type="AlphaFoldDB" id="A0A7Y9YI04"/>
<protein>
    <submittedName>
        <fullName evidence="5">AraC-like DNA-binding protein</fullName>
    </submittedName>
</protein>
<dbReference type="PANTHER" id="PTHR47894">
    <property type="entry name" value="HTH-TYPE TRANSCRIPTIONAL REGULATOR GADX"/>
    <property type="match status" value="1"/>
</dbReference>
<dbReference type="SUPFAM" id="SSF46689">
    <property type="entry name" value="Homeodomain-like"/>
    <property type="match status" value="1"/>
</dbReference>
<keyword evidence="1" id="KW-0805">Transcription regulation</keyword>
<dbReference type="SMART" id="SM00342">
    <property type="entry name" value="HTH_ARAC"/>
    <property type="match status" value="1"/>
</dbReference>
<dbReference type="PROSITE" id="PS01124">
    <property type="entry name" value="HTH_ARAC_FAMILY_2"/>
    <property type="match status" value="1"/>
</dbReference>